<protein>
    <submittedName>
        <fullName evidence="4">Uncharacterized protein</fullName>
    </submittedName>
</protein>
<organism evidence="4 5">
    <name type="scientific">Cherax quadricarinatus</name>
    <name type="common">Australian red claw crayfish</name>
    <dbReference type="NCBI Taxonomy" id="27406"/>
    <lineage>
        <taxon>Eukaryota</taxon>
        <taxon>Metazoa</taxon>
        <taxon>Ecdysozoa</taxon>
        <taxon>Arthropoda</taxon>
        <taxon>Crustacea</taxon>
        <taxon>Multicrustacea</taxon>
        <taxon>Malacostraca</taxon>
        <taxon>Eumalacostraca</taxon>
        <taxon>Eucarida</taxon>
        <taxon>Decapoda</taxon>
        <taxon>Pleocyemata</taxon>
        <taxon>Astacidea</taxon>
        <taxon>Parastacoidea</taxon>
        <taxon>Parastacidae</taxon>
        <taxon>Cherax</taxon>
    </lineage>
</organism>
<feature type="compositionally biased region" description="Acidic residues" evidence="3">
    <location>
        <begin position="550"/>
        <end position="569"/>
    </location>
</feature>
<dbReference type="SUPFAM" id="SSF140860">
    <property type="entry name" value="Pseudo ankyrin repeat-like"/>
    <property type="match status" value="1"/>
</dbReference>
<evidence type="ECO:0000256" key="3">
    <source>
        <dbReference type="SAM" id="MobiDB-lite"/>
    </source>
</evidence>
<dbReference type="Proteomes" id="UP001445076">
    <property type="component" value="Unassembled WGS sequence"/>
</dbReference>
<keyword evidence="1" id="KW-0677">Repeat</keyword>
<name>A0AAW0XK71_CHEQU</name>
<evidence type="ECO:0000256" key="2">
    <source>
        <dbReference type="ARBA" id="ARBA00023043"/>
    </source>
</evidence>
<dbReference type="EMBL" id="JARKIK010000022">
    <property type="protein sequence ID" value="KAK8744262.1"/>
    <property type="molecule type" value="Genomic_DNA"/>
</dbReference>
<gene>
    <name evidence="4" type="ORF">OTU49_000706</name>
</gene>
<comment type="caution">
    <text evidence="4">The sequence shown here is derived from an EMBL/GenBank/DDBJ whole genome shotgun (WGS) entry which is preliminary data.</text>
</comment>
<dbReference type="Gene3D" id="1.25.40.20">
    <property type="entry name" value="Ankyrin repeat-containing domain"/>
    <property type="match status" value="2"/>
</dbReference>
<feature type="region of interest" description="Disordered" evidence="3">
    <location>
        <begin position="507"/>
        <end position="527"/>
    </location>
</feature>
<proteinExistence type="predicted"/>
<reference evidence="4 5" key="1">
    <citation type="journal article" date="2024" name="BMC Genomics">
        <title>Genome assembly of redclaw crayfish (Cherax quadricarinatus) provides insights into its immune adaptation and hypoxia tolerance.</title>
        <authorList>
            <person name="Liu Z."/>
            <person name="Zheng J."/>
            <person name="Li H."/>
            <person name="Fang K."/>
            <person name="Wang S."/>
            <person name="He J."/>
            <person name="Zhou D."/>
            <person name="Weng S."/>
            <person name="Chi M."/>
            <person name="Gu Z."/>
            <person name="He J."/>
            <person name="Li F."/>
            <person name="Wang M."/>
        </authorList>
    </citation>
    <scope>NUCLEOTIDE SEQUENCE [LARGE SCALE GENOMIC DNA]</scope>
    <source>
        <strain evidence="4">ZL_2023a</strain>
    </source>
</reference>
<keyword evidence="2" id="KW-0040">ANK repeat</keyword>
<dbReference type="PANTHER" id="PTHR24198:SF165">
    <property type="entry name" value="ANKYRIN REPEAT-CONTAINING PROTEIN-RELATED"/>
    <property type="match status" value="1"/>
</dbReference>
<dbReference type="SUPFAM" id="SSF48403">
    <property type="entry name" value="Ankyrin repeat"/>
    <property type="match status" value="1"/>
</dbReference>
<accession>A0AAW0XK71</accession>
<feature type="compositionally biased region" description="Basic and acidic residues" evidence="3">
    <location>
        <begin position="570"/>
        <end position="581"/>
    </location>
</feature>
<evidence type="ECO:0000256" key="1">
    <source>
        <dbReference type="ARBA" id="ARBA00022737"/>
    </source>
</evidence>
<dbReference type="AlphaFoldDB" id="A0AAW0XK71"/>
<sequence length="659" mass="74045">MATRRNLFQGQFGINETPLTIAIEYGNFKDAEDIIQAISDPSFLNDGQYENIPLHMVLTNNHHHTDQSRNLKIAKLLVQKGANPNLRIPYEDLDRASPSPFEELVVYHEVLKSYVDGNSEILCEELNMYFELEEIKLEFITNTVDFEGAKCMPTIESCHKLIKQTSDLIDVFLEYGSDPNVVTTFAHKTLFHWVIEHEDIELAKRFLDTCRVNLNLCDIHGNSPLMDAILRNDCEKSLSLYEAMCDTVDFIDVNMHNCCGETALFRAAFVGAIDLASRLCEYGAQIQTNVSLSQVPITYPFQCLGCSSSRIQHILHLSTPLLAPLLADAPTRLRYTHVSSQDFEAEISRPHKHLIDKIVSSSVSPLIDKGCFNNQAVASEVTSLLSLSNFERLRDGRIQPTDLILLMFGQVSAGLRQLCIRSLFDYVFMVSEIPKKTWPNLVLHDLCIKDCKGALMESYMTDLIELLGLPQSFTIFFEIEAAKYQICKLIMGLQSVDCDQACSASEGSMFDDDDDDDDDDDGESYSTSIFSSDYGDSLLFFSSDMLSEESSEEVEDLSEESFSQSDEDEKEKGSDGTKRVNGEASARRKLKCDLSSSCESEDIRVVVESLCEDVAENVAHHEHSLECCENYQRFKDESTVSTVSDGELTVSEPLSDSSW</sequence>
<keyword evidence="5" id="KW-1185">Reference proteome</keyword>
<dbReference type="Pfam" id="PF00023">
    <property type="entry name" value="Ank"/>
    <property type="match status" value="1"/>
</dbReference>
<dbReference type="InterPro" id="IPR002110">
    <property type="entry name" value="Ankyrin_rpt"/>
</dbReference>
<feature type="region of interest" description="Disordered" evidence="3">
    <location>
        <begin position="640"/>
        <end position="659"/>
    </location>
</feature>
<evidence type="ECO:0000313" key="5">
    <source>
        <dbReference type="Proteomes" id="UP001445076"/>
    </source>
</evidence>
<evidence type="ECO:0000313" key="4">
    <source>
        <dbReference type="EMBL" id="KAK8744262.1"/>
    </source>
</evidence>
<dbReference type="SMART" id="SM00248">
    <property type="entry name" value="ANK"/>
    <property type="match status" value="5"/>
</dbReference>
<feature type="compositionally biased region" description="Acidic residues" evidence="3">
    <location>
        <begin position="509"/>
        <end position="523"/>
    </location>
</feature>
<dbReference type="InterPro" id="IPR036770">
    <property type="entry name" value="Ankyrin_rpt-contain_sf"/>
</dbReference>
<feature type="region of interest" description="Disordered" evidence="3">
    <location>
        <begin position="550"/>
        <end position="581"/>
    </location>
</feature>
<dbReference type="PANTHER" id="PTHR24198">
    <property type="entry name" value="ANKYRIN REPEAT AND PROTEIN KINASE DOMAIN-CONTAINING PROTEIN"/>
    <property type="match status" value="1"/>
</dbReference>